<keyword evidence="4" id="KW-0378">Hydrolase</keyword>
<organism evidence="8">
    <name type="scientific">hydrothermal vent metagenome</name>
    <dbReference type="NCBI Taxonomy" id="652676"/>
    <lineage>
        <taxon>unclassified sequences</taxon>
        <taxon>metagenomes</taxon>
        <taxon>ecological metagenomes</taxon>
    </lineage>
</organism>
<feature type="domain" description="Peptidase M20 dimerisation" evidence="7">
    <location>
        <begin position="244"/>
        <end position="386"/>
    </location>
</feature>
<dbReference type="AlphaFoldDB" id="A0A3B0ZIJ4"/>
<keyword evidence="6" id="KW-0472">Membrane</keyword>
<dbReference type="GO" id="GO:0008233">
    <property type="term" value="F:peptidase activity"/>
    <property type="evidence" value="ECO:0007669"/>
    <property type="project" value="UniProtKB-KW"/>
</dbReference>
<dbReference type="PANTHER" id="PTHR45962">
    <property type="entry name" value="N-FATTY-ACYL-AMINO ACID SYNTHASE/HYDROLASE PM20D1"/>
    <property type="match status" value="1"/>
</dbReference>
<evidence type="ECO:0000259" key="7">
    <source>
        <dbReference type="Pfam" id="PF07687"/>
    </source>
</evidence>
<dbReference type="FunFam" id="1.10.150.900:FF:000003">
    <property type="entry name" value="N-fatty-acyl-amino acid synthase/hydrolase PM20D1"/>
    <property type="match status" value="1"/>
</dbReference>
<name>A0A3B0ZIJ4_9ZZZZ</name>
<evidence type="ECO:0000256" key="4">
    <source>
        <dbReference type="ARBA" id="ARBA00022801"/>
    </source>
</evidence>
<evidence type="ECO:0000256" key="3">
    <source>
        <dbReference type="ARBA" id="ARBA00022723"/>
    </source>
</evidence>
<keyword evidence="2" id="KW-0645">Protease</keyword>
<dbReference type="GO" id="GO:0006508">
    <property type="term" value="P:proteolysis"/>
    <property type="evidence" value="ECO:0007669"/>
    <property type="project" value="UniProtKB-KW"/>
</dbReference>
<dbReference type="PROSITE" id="PS00758">
    <property type="entry name" value="ARGE_DAPE_CPG2_1"/>
    <property type="match status" value="1"/>
</dbReference>
<dbReference type="InterPro" id="IPR002933">
    <property type="entry name" value="Peptidase_M20"/>
</dbReference>
<feature type="transmembrane region" description="Helical" evidence="6">
    <location>
        <begin position="6"/>
        <end position="26"/>
    </location>
</feature>
<dbReference type="GO" id="GO:0046872">
    <property type="term" value="F:metal ion binding"/>
    <property type="evidence" value="ECO:0007669"/>
    <property type="project" value="UniProtKB-KW"/>
</dbReference>
<dbReference type="Gene3D" id="3.40.630.10">
    <property type="entry name" value="Zn peptidases"/>
    <property type="match status" value="1"/>
</dbReference>
<dbReference type="Gene3D" id="3.30.70.360">
    <property type="match status" value="1"/>
</dbReference>
<dbReference type="SUPFAM" id="SSF55031">
    <property type="entry name" value="Bacterial exopeptidase dimerisation domain"/>
    <property type="match status" value="1"/>
</dbReference>
<protein>
    <recommendedName>
        <fullName evidence="7">Peptidase M20 dimerisation domain-containing protein</fullName>
    </recommendedName>
</protein>
<gene>
    <name evidence="8" type="ORF">MNBD_GAMMA21-936</name>
</gene>
<evidence type="ECO:0000256" key="6">
    <source>
        <dbReference type="SAM" id="Phobius"/>
    </source>
</evidence>
<dbReference type="InterPro" id="IPR047177">
    <property type="entry name" value="Pept_M20A"/>
</dbReference>
<evidence type="ECO:0000256" key="2">
    <source>
        <dbReference type="ARBA" id="ARBA00022670"/>
    </source>
</evidence>
<keyword evidence="5" id="KW-0862">Zinc</keyword>
<dbReference type="InterPro" id="IPR011650">
    <property type="entry name" value="Peptidase_M20_dimer"/>
</dbReference>
<dbReference type="Pfam" id="PF01546">
    <property type="entry name" value="Peptidase_M20"/>
    <property type="match status" value="1"/>
</dbReference>
<sequence length="514" mass="57728">MLKRVIVYFIAPVFVVLIILLMVLVFNTLSDKSTRPGNSAISTIVLDKNDLQAAEHRLSEAIRIKTLSHELTSLQGKKISRTFLNLLRTNYPNLHSDLKQTVINEQSIIYHWPAPVSSNKSRPVLLLAHYDVVPVQGLNWQHPGFSGFNDGQAIWGRGSLDNKSSLLAMLEAIEILLRQGHSLNRDVYLAFGHDEESGGELGAKKIAEYFISQGLKFDMILDEGLVVTEGVIDLVQQPVALIGISEKGLLNLELSLEQKGGHASMPGKITAVGQMSRALQRLEENPLPARLTYPVVTMLSRLAHKAKVMNRLVLSNLWLFRYFVIKKFNQSPATHAAVNTTIVATQISASNKINVLPTTVTANLNIRILPGDSIDSVQQHVRDTIGNPRIRLRVVDGAFEPAPMSMIDHDVYRQLERSILQVYPDALVAPGLVLAATDSRHYRSLTERTYRFMPLRLTKQDLSRIHGENERILIQDYHRSIQFYWQLLMNIAVNQAEDLSQVDRVRNLAGYYQG</sequence>
<dbReference type="InterPro" id="IPR001261">
    <property type="entry name" value="ArgE/DapE_CS"/>
</dbReference>
<reference evidence="8" key="1">
    <citation type="submission" date="2018-06" db="EMBL/GenBank/DDBJ databases">
        <authorList>
            <person name="Zhirakovskaya E."/>
        </authorList>
    </citation>
    <scope>NUCLEOTIDE SEQUENCE</scope>
</reference>
<keyword evidence="3" id="KW-0479">Metal-binding</keyword>
<evidence type="ECO:0000313" key="8">
    <source>
        <dbReference type="EMBL" id="VAW93275.1"/>
    </source>
</evidence>
<dbReference type="Pfam" id="PF07687">
    <property type="entry name" value="M20_dimer"/>
    <property type="match status" value="1"/>
</dbReference>
<accession>A0A3B0ZIJ4</accession>
<evidence type="ECO:0000256" key="5">
    <source>
        <dbReference type="ARBA" id="ARBA00022833"/>
    </source>
</evidence>
<evidence type="ECO:0000256" key="1">
    <source>
        <dbReference type="ARBA" id="ARBA00006247"/>
    </source>
</evidence>
<dbReference type="InterPro" id="IPR036264">
    <property type="entry name" value="Bact_exopeptidase_dim_dom"/>
</dbReference>
<dbReference type="PANTHER" id="PTHR45962:SF1">
    <property type="entry name" value="N-FATTY-ACYL-AMINO ACID SYNTHASE_HYDROLASE PM20D1"/>
    <property type="match status" value="1"/>
</dbReference>
<keyword evidence="6" id="KW-1133">Transmembrane helix</keyword>
<dbReference type="EMBL" id="UOFR01000018">
    <property type="protein sequence ID" value="VAW93275.1"/>
    <property type="molecule type" value="Genomic_DNA"/>
</dbReference>
<comment type="similarity">
    <text evidence="1">Belongs to the peptidase M20A family.</text>
</comment>
<proteinExistence type="inferred from homology"/>
<dbReference type="SUPFAM" id="SSF53187">
    <property type="entry name" value="Zn-dependent exopeptidases"/>
    <property type="match status" value="1"/>
</dbReference>
<dbReference type="Gene3D" id="1.10.150.900">
    <property type="match status" value="1"/>
</dbReference>
<keyword evidence="6" id="KW-0812">Transmembrane</keyword>